<evidence type="ECO:0000256" key="5">
    <source>
        <dbReference type="ARBA" id="ARBA00023157"/>
    </source>
</evidence>
<evidence type="ECO:0000256" key="7">
    <source>
        <dbReference type="RuleBase" id="RU361235"/>
    </source>
</evidence>
<dbReference type="InterPro" id="IPR019826">
    <property type="entry name" value="Carboxylesterase_B_AS"/>
</dbReference>
<comment type="similarity">
    <text evidence="2">Belongs to the 'GDXG' lipolytic enzyme family.</text>
</comment>
<keyword evidence="3" id="KW-0719">Serine esterase</keyword>
<dbReference type="GO" id="GO:0052689">
    <property type="term" value="F:carboxylic ester hydrolase activity"/>
    <property type="evidence" value="ECO:0007669"/>
    <property type="project" value="UniProtKB-KW"/>
</dbReference>
<name>A0A6J2KF15_BOMMA</name>
<dbReference type="GeneID" id="114250497"/>
<evidence type="ECO:0000256" key="2">
    <source>
        <dbReference type="ARBA" id="ARBA00010515"/>
    </source>
</evidence>
<organism evidence="9 10">
    <name type="scientific">Bombyx mandarina</name>
    <name type="common">Wild silk moth</name>
    <name type="synonym">Wild silkworm</name>
    <dbReference type="NCBI Taxonomy" id="7092"/>
    <lineage>
        <taxon>Eukaryota</taxon>
        <taxon>Metazoa</taxon>
        <taxon>Ecdysozoa</taxon>
        <taxon>Arthropoda</taxon>
        <taxon>Hexapoda</taxon>
        <taxon>Insecta</taxon>
        <taxon>Pterygota</taxon>
        <taxon>Neoptera</taxon>
        <taxon>Endopterygota</taxon>
        <taxon>Lepidoptera</taxon>
        <taxon>Glossata</taxon>
        <taxon>Ditrysia</taxon>
        <taxon>Bombycoidea</taxon>
        <taxon>Bombycidae</taxon>
        <taxon>Bombycinae</taxon>
        <taxon>Bombyx</taxon>
    </lineage>
</organism>
<dbReference type="OrthoDB" id="19653at2759"/>
<dbReference type="AlphaFoldDB" id="A0A6J2KF15"/>
<dbReference type="PROSITE" id="PS01173">
    <property type="entry name" value="LIPASE_GDXG_HIS"/>
    <property type="match status" value="1"/>
</dbReference>
<evidence type="ECO:0000256" key="3">
    <source>
        <dbReference type="ARBA" id="ARBA00022487"/>
    </source>
</evidence>
<feature type="domain" description="Carboxylesterase type B" evidence="8">
    <location>
        <begin position="55"/>
        <end position="573"/>
    </location>
</feature>
<dbReference type="KEGG" id="bman:114250497"/>
<dbReference type="PANTHER" id="PTHR43142:SF1">
    <property type="entry name" value="CARBOXYLIC ESTER HYDROLASE"/>
    <property type="match status" value="1"/>
</dbReference>
<dbReference type="InterPro" id="IPR029058">
    <property type="entry name" value="AB_hydrolase_fold"/>
</dbReference>
<evidence type="ECO:0000256" key="4">
    <source>
        <dbReference type="ARBA" id="ARBA00022801"/>
    </source>
</evidence>
<sequence length="590" mass="66952">MFLFKRTHKLLLRTKHFKEFFTSTKIINNMRCGVRQHIKIISFAVSNLVNPAKDNPLVTVEQGTLRGSKKTLLDGSPYYSFKGIPYAEPPTGELRFQAPKPRKPWNGVLDAVEHGPVCPQYDISTSSTIEGNEDCLYLNVYTRSLQSDSKIPVMVYIHGGGYSSGSGNSGMYGPEFIIQHNVVLVTINYRLELLGFLSLDTAEVPGNAGMKDQVAALRWVKGNIVRFGGDPDNVTIFGESAGAASVTYHTLSPMSKGLFHKVIAQSGVCINDWAIGNKTLERAYRVAKLLGKECSDVQDLLEFLRSVDPLKLTCVTYRTRTQDEKYRGLPMYFVPIVEKKFDGVEAFLSEEPIETLMSGNINNVPILLGYNKSEGVLMLADVLKKKEIMNEKPSFIVPREIAQTVSEEKLKEFGERIKRFYFGDEGISADNTATIVDFQTDLYFAYNVYRFAYLYSVYNNPIYLYRFDYETELNFIKNALGQGGIKGAAHADDLFYFFYNPINKHFIGDERLKKIIYEVTKLWTDFSKTGNPTPDNALGVKWYPYSVNGNKIMFLDEPLRFEQCFEIDRVDFWNKLYSEAGRPCIKKSNL</sequence>
<keyword evidence="4 7" id="KW-0378">Hydrolase</keyword>
<reference evidence="10" key="1">
    <citation type="submission" date="2025-08" db="UniProtKB">
        <authorList>
            <consortium name="RefSeq"/>
        </authorList>
    </citation>
    <scope>IDENTIFICATION</scope>
    <source>
        <tissue evidence="10">Silk gland</tissue>
    </source>
</reference>
<dbReference type="EC" id="3.1.1.-" evidence="7"/>
<dbReference type="InterPro" id="IPR002018">
    <property type="entry name" value="CarbesteraseB"/>
</dbReference>
<dbReference type="PROSITE" id="PS00122">
    <property type="entry name" value="CARBOXYLESTERASE_B_1"/>
    <property type="match status" value="1"/>
</dbReference>
<protein>
    <recommendedName>
        <fullName evidence="7">Carboxylic ester hydrolase</fullName>
        <ecNumber evidence="7">3.1.1.-</ecNumber>
    </recommendedName>
</protein>
<evidence type="ECO:0000313" key="9">
    <source>
        <dbReference type="Proteomes" id="UP000504629"/>
    </source>
</evidence>
<dbReference type="Gene3D" id="3.40.50.1820">
    <property type="entry name" value="alpha/beta hydrolase"/>
    <property type="match status" value="1"/>
</dbReference>
<accession>A0A6J2KF15</accession>
<dbReference type="RefSeq" id="XP_028040193.1">
    <property type="nucleotide sequence ID" value="XM_028184392.1"/>
</dbReference>
<dbReference type="InterPro" id="IPR002168">
    <property type="entry name" value="Lipase_GDXG_HIS_AS"/>
</dbReference>
<comment type="similarity">
    <text evidence="1 7">Belongs to the type-B carboxylesterase/lipase family.</text>
</comment>
<proteinExistence type="inferred from homology"/>
<evidence type="ECO:0000313" key="10">
    <source>
        <dbReference type="RefSeq" id="XP_028040193.1"/>
    </source>
</evidence>
<dbReference type="Pfam" id="PF00135">
    <property type="entry name" value="COesterase"/>
    <property type="match status" value="1"/>
</dbReference>
<gene>
    <name evidence="10" type="primary">LOC114250497</name>
</gene>
<dbReference type="Proteomes" id="UP000504629">
    <property type="component" value="Unplaced"/>
</dbReference>
<keyword evidence="6" id="KW-0325">Glycoprotein</keyword>
<keyword evidence="9" id="KW-1185">Reference proteome</keyword>
<dbReference type="FunFam" id="3.40.50.1820:FF:000092">
    <property type="entry name" value="Carboxylic ester hydrolase"/>
    <property type="match status" value="1"/>
</dbReference>
<evidence type="ECO:0000259" key="8">
    <source>
        <dbReference type="Pfam" id="PF00135"/>
    </source>
</evidence>
<evidence type="ECO:0000256" key="6">
    <source>
        <dbReference type="ARBA" id="ARBA00023180"/>
    </source>
</evidence>
<evidence type="ECO:0000256" key="1">
    <source>
        <dbReference type="ARBA" id="ARBA00005964"/>
    </source>
</evidence>
<keyword evidence="5" id="KW-1015">Disulfide bond</keyword>
<dbReference type="PANTHER" id="PTHR43142">
    <property type="entry name" value="CARBOXYLIC ESTER HYDROLASE"/>
    <property type="match status" value="1"/>
</dbReference>
<dbReference type="SUPFAM" id="SSF53474">
    <property type="entry name" value="alpha/beta-Hydrolases"/>
    <property type="match status" value="1"/>
</dbReference>
<dbReference type="InterPro" id="IPR019819">
    <property type="entry name" value="Carboxylesterase_B_CS"/>
</dbReference>
<dbReference type="PROSITE" id="PS00941">
    <property type="entry name" value="CARBOXYLESTERASE_B_2"/>
    <property type="match status" value="1"/>
</dbReference>